<comment type="similarity">
    <text evidence="2 7">Belongs to the major facilitator superfamily. Sugar transporter (TC 2.A.1.1) family.</text>
</comment>
<organism evidence="11 12">
    <name type="scientific">Cercospora zeae-maydis SCOH1-5</name>
    <dbReference type="NCBI Taxonomy" id="717836"/>
    <lineage>
        <taxon>Eukaryota</taxon>
        <taxon>Fungi</taxon>
        <taxon>Dikarya</taxon>
        <taxon>Ascomycota</taxon>
        <taxon>Pezizomycotina</taxon>
        <taxon>Dothideomycetes</taxon>
        <taxon>Dothideomycetidae</taxon>
        <taxon>Mycosphaerellales</taxon>
        <taxon>Mycosphaerellaceae</taxon>
        <taxon>Cercospora</taxon>
    </lineage>
</organism>
<feature type="transmembrane region" description="Helical" evidence="9">
    <location>
        <begin position="119"/>
        <end position="139"/>
    </location>
</feature>
<dbReference type="PROSITE" id="PS00216">
    <property type="entry name" value="SUGAR_TRANSPORT_1"/>
    <property type="match status" value="2"/>
</dbReference>
<feature type="transmembrane region" description="Helical" evidence="9">
    <location>
        <begin position="364"/>
        <end position="381"/>
    </location>
</feature>
<evidence type="ECO:0000256" key="6">
    <source>
        <dbReference type="ARBA" id="ARBA00023136"/>
    </source>
</evidence>
<reference evidence="11" key="1">
    <citation type="journal article" date="2020" name="Stud. Mycol.">
        <title>101 Dothideomycetes genomes: a test case for predicting lifestyles and emergence of pathogens.</title>
        <authorList>
            <person name="Haridas S."/>
            <person name="Albert R."/>
            <person name="Binder M."/>
            <person name="Bloem J."/>
            <person name="Labutti K."/>
            <person name="Salamov A."/>
            <person name="Andreopoulos B."/>
            <person name="Baker S."/>
            <person name="Barry K."/>
            <person name="Bills G."/>
            <person name="Bluhm B."/>
            <person name="Cannon C."/>
            <person name="Castanera R."/>
            <person name="Culley D."/>
            <person name="Daum C."/>
            <person name="Ezra D."/>
            <person name="Gonzalez J."/>
            <person name="Henrissat B."/>
            <person name="Kuo A."/>
            <person name="Liang C."/>
            <person name="Lipzen A."/>
            <person name="Lutzoni F."/>
            <person name="Magnuson J."/>
            <person name="Mondo S."/>
            <person name="Nolan M."/>
            <person name="Ohm R."/>
            <person name="Pangilinan J."/>
            <person name="Park H.-J."/>
            <person name="Ramirez L."/>
            <person name="Alfaro M."/>
            <person name="Sun H."/>
            <person name="Tritt A."/>
            <person name="Yoshinaga Y."/>
            <person name="Zwiers L.-H."/>
            <person name="Turgeon B."/>
            <person name="Goodwin S."/>
            <person name="Spatafora J."/>
            <person name="Crous P."/>
            <person name="Grigoriev I."/>
        </authorList>
    </citation>
    <scope>NUCLEOTIDE SEQUENCE</scope>
    <source>
        <strain evidence="11">SCOH1-5</strain>
    </source>
</reference>
<feature type="transmembrane region" description="Helical" evidence="9">
    <location>
        <begin position="332"/>
        <end position="355"/>
    </location>
</feature>
<dbReference type="InterPro" id="IPR003663">
    <property type="entry name" value="Sugar/inositol_transpt"/>
</dbReference>
<dbReference type="InterPro" id="IPR036259">
    <property type="entry name" value="MFS_trans_sf"/>
</dbReference>
<accession>A0A6A6F6I8</accession>
<feature type="transmembrane region" description="Helical" evidence="9">
    <location>
        <begin position="432"/>
        <end position="451"/>
    </location>
</feature>
<dbReference type="NCBIfam" id="TIGR00879">
    <property type="entry name" value="SP"/>
    <property type="match status" value="1"/>
</dbReference>
<feature type="transmembrane region" description="Helical" evidence="9">
    <location>
        <begin position="173"/>
        <end position="195"/>
    </location>
</feature>
<feature type="region of interest" description="Disordered" evidence="8">
    <location>
        <begin position="523"/>
        <end position="556"/>
    </location>
</feature>
<feature type="domain" description="Major facilitator superfamily (MFS) profile" evidence="10">
    <location>
        <begin position="46"/>
        <end position="487"/>
    </location>
</feature>
<feature type="compositionally biased region" description="Basic and acidic residues" evidence="8">
    <location>
        <begin position="542"/>
        <end position="556"/>
    </location>
</feature>
<dbReference type="GO" id="GO:0005351">
    <property type="term" value="F:carbohydrate:proton symporter activity"/>
    <property type="evidence" value="ECO:0007669"/>
    <property type="project" value="TreeGrafter"/>
</dbReference>
<dbReference type="InterPro" id="IPR050360">
    <property type="entry name" value="MFS_Sugar_Transporters"/>
</dbReference>
<feature type="transmembrane region" description="Helical" evidence="9">
    <location>
        <begin position="296"/>
        <end position="317"/>
    </location>
</feature>
<feature type="transmembrane region" description="Helical" evidence="9">
    <location>
        <begin position="85"/>
        <end position="107"/>
    </location>
</feature>
<sequence>MGSYHQLQLNSSATAGRSQAEAKRSRFLQKLEEKMAFKTSFYNVLLAMFAATGSFLFGYDSGVMTDVIASPHFLNYFNTTKTSPIIGAINSTFSGGAVFGALMGGLTMDRYGRKKTVQIGALIAAVGAVLQCGAVNLAMILIGRIIAGWAVGLMSMSIPVYQAECAHPKMRGLIVGLTQQMIGIGFIVSTWIGYGCHHAPDDNSVQWRFPLAFQFVPALMLLVGFVWLPESPRWLIENDRSVEGYRILKRLHFDGTNGEWLQQEFNEIVATISAEKAITVPGWRIMFTVPQWRTRLIHGTLVQVFTQFSGINAIGYYQTIMYESLGITGSRAILVAGIYNCVGPIANAIFIFFILDRVGRRRPLILGAIGITIALICEAVINSQNPNGDNHSLSIAGVFFLFLVSVIFSLSFGPISWVYMSEIMPMQIRGRGNAFATGIGNWLCATFISQISPTALGEIGWKFYFIFVAFNIVVTIPVIWAFFKETNGLSLEGIDLLFGEGRAMGTLPSVIGEEDVKAAVRRVSAAGGDGEKGGVQFDEGERDDRGSGEESGRVGK</sequence>
<keyword evidence="12" id="KW-1185">Reference proteome</keyword>
<evidence type="ECO:0000256" key="9">
    <source>
        <dbReference type="SAM" id="Phobius"/>
    </source>
</evidence>
<dbReference type="FunFam" id="1.20.1250.20:FF:000090">
    <property type="entry name" value="MFS sugar transporter, putative"/>
    <property type="match status" value="1"/>
</dbReference>
<dbReference type="Proteomes" id="UP000799539">
    <property type="component" value="Unassembled WGS sequence"/>
</dbReference>
<dbReference type="Gene3D" id="1.20.1250.20">
    <property type="entry name" value="MFS general substrate transporter like domains"/>
    <property type="match status" value="1"/>
</dbReference>
<feature type="transmembrane region" description="Helical" evidence="9">
    <location>
        <begin position="207"/>
        <end position="228"/>
    </location>
</feature>
<evidence type="ECO:0000256" key="1">
    <source>
        <dbReference type="ARBA" id="ARBA00004141"/>
    </source>
</evidence>
<evidence type="ECO:0000256" key="8">
    <source>
        <dbReference type="SAM" id="MobiDB-lite"/>
    </source>
</evidence>
<protein>
    <recommendedName>
        <fullName evidence="10">Major facilitator superfamily (MFS) profile domain-containing protein</fullName>
    </recommendedName>
</protein>
<evidence type="ECO:0000256" key="7">
    <source>
        <dbReference type="RuleBase" id="RU003346"/>
    </source>
</evidence>
<evidence type="ECO:0000256" key="5">
    <source>
        <dbReference type="ARBA" id="ARBA00022989"/>
    </source>
</evidence>
<dbReference type="PROSITE" id="PS50850">
    <property type="entry name" value="MFS"/>
    <property type="match status" value="1"/>
</dbReference>
<evidence type="ECO:0000259" key="10">
    <source>
        <dbReference type="PROSITE" id="PS50850"/>
    </source>
</evidence>
<comment type="subcellular location">
    <subcellularLocation>
        <location evidence="1">Membrane</location>
        <topology evidence="1">Multi-pass membrane protein</topology>
    </subcellularLocation>
</comment>
<dbReference type="InterPro" id="IPR005828">
    <property type="entry name" value="MFS_sugar_transport-like"/>
</dbReference>
<dbReference type="InterPro" id="IPR020846">
    <property type="entry name" value="MFS_dom"/>
</dbReference>
<name>A0A6A6F6I8_9PEZI</name>
<dbReference type="OrthoDB" id="6612291at2759"/>
<feature type="transmembrane region" description="Helical" evidence="9">
    <location>
        <begin position="393"/>
        <end position="420"/>
    </location>
</feature>
<evidence type="ECO:0000313" key="11">
    <source>
        <dbReference type="EMBL" id="KAF2209492.1"/>
    </source>
</evidence>
<proteinExistence type="inferred from homology"/>
<gene>
    <name evidence="11" type="ORF">CERZMDRAFT_107079</name>
</gene>
<dbReference type="SUPFAM" id="SSF103473">
    <property type="entry name" value="MFS general substrate transporter"/>
    <property type="match status" value="1"/>
</dbReference>
<dbReference type="PANTHER" id="PTHR48022:SF80">
    <property type="entry name" value="SUGAR TRANSPORTER, PUTATIVE (AFU_ORTHOLOGUE AFUA_3G12170)-RELATED"/>
    <property type="match status" value="1"/>
</dbReference>
<dbReference type="PRINTS" id="PR00171">
    <property type="entry name" value="SUGRTRNSPORT"/>
</dbReference>
<dbReference type="Pfam" id="PF00083">
    <property type="entry name" value="Sugar_tr"/>
    <property type="match status" value="1"/>
</dbReference>
<feature type="transmembrane region" description="Helical" evidence="9">
    <location>
        <begin position="145"/>
        <end position="161"/>
    </location>
</feature>
<evidence type="ECO:0000256" key="2">
    <source>
        <dbReference type="ARBA" id="ARBA00010992"/>
    </source>
</evidence>
<feature type="transmembrane region" description="Helical" evidence="9">
    <location>
        <begin position="463"/>
        <end position="483"/>
    </location>
</feature>
<dbReference type="InterPro" id="IPR005829">
    <property type="entry name" value="Sugar_transporter_CS"/>
</dbReference>
<dbReference type="EMBL" id="ML992686">
    <property type="protein sequence ID" value="KAF2209492.1"/>
    <property type="molecule type" value="Genomic_DNA"/>
</dbReference>
<keyword evidence="5 9" id="KW-1133">Transmembrane helix</keyword>
<dbReference type="GO" id="GO:0016020">
    <property type="term" value="C:membrane"/>
    <property type="evidence" value="ECO:0007669"/>
    <property type="project" value="UniProtKB-SubCell"/>
</dbReference>
<evidence type="ECO:0000256" key="4">
    <source>
        <dbReference type="ARBA" id="ARBA00022692"/>
    </source>
</evidence>
<evidence type="ECO:0000313" key="12">
    <source>
        <dbReference type="Proteomes" id="UP000799539"/>
    </source>
</evidence>
<keyword evidence="4 9" id="KW-0812">Transmembrane</keyword>
<dbReference type="PANTHER" id="PTHR48022">
    <property type="entry name" value="PLASTIDIC GLUCOSE TRANSPORTER 4"/>
    <property type="match status" value="1"/>
</dbReference>
<keyword evidence="3 7" id="KW-0813">Transport</keyword>
<feature type="transmembrane region" description="Helical" evidence="9">
    <location>
        <begin position="40"/>
        <end position="59"/>
    </location>
</feature>
<keyword evidence="6 9" id="KW-0472">Membrane</keyword>
<dbReference type="AlphaFoldDB" id="A0A6A6F6I8"/>
<evidence type="ECO:0000256" key="3">
    <source>
        <dbReference type="ARBA" id="ARBA00022448"/>
    </source>
</evidence>